<accession>A0A8B9ZUB5</accession>
<dbReference type="SUPFAM" id="SSF54695">
    <property type="entry name" value="POZ domain"/>
    <property type="match status" value="1"/>
</dbReference>
<dbReference type="PANTHER" id="PTHR14499:SF10">
    <property type="entry name" value="BTB_POZ DOMAIN-CONTAINING PROTEIN KCTD6"/>
    <property type="match status" value="1"/>
</dbReference>
<sequence>MAFFFSFLQNSQVHSCLLICFPFLLKEPESIIESAEEESINFNVGGWYFSIPKSKVAQFPESPLWKAAAVQDQSENLRLFIDHDGFIFRHLHYYMQTSKVSFFSCDEFNLLYEQALIFQLTPLVQDRI</sequence>
<dbReference type="Pfam" id="PF02214">
    <property type="entry name" value="BTB_2"/>
    <property type="match status" value="1"/>
</dbReference>
<feature type="domain" description="Potassium channel tetramerisation-type BTB" evidence="1">
    <location>
        <begin position="40"/>
        <end position="123"/>
    </location>
</feature>
<dbReference type="PANTHER" id="PTHR14499">
    <property type="entry name" value="POTASSIUM CHANNEL TETRAMERIZATION DOMAIN-CONTAINING"/>
    <property type="match status" value="1"/>
</dbReference>
<evidence type="ECO:0000259" key="1">
    <source>
        <dbReference type="Pfam" id="PF02214"/>
    </source>
</evidence>
<dbReference type="Gene3D" id="3.30.710.10">
    <property type="entry name" value="Potassium Channel Kv1.1, Chain A"/>
    <property type="match status" value="1"/>
</dbReference>
<dbReference type="Ensembl" id="ENSAZOT00000017968.1">
    <property type="protein sequence ID" value="ENSAZOP00000016708.1"/>
    <property type="gene ID" value="ENSAZOG00000010912.1"/>
</dbReference>
<organism evidence="2 3">
    <name type="scientific">Anas zonorhyncha</name>
    <name type="common">Eastern spot-billed duck</name>
    <dbReference type="NCBI Taxonomy" id="75864"/>
    <lineage>
        <taxon>Eukaryota</taxon>
        <taxon>Metazoa</taxon>
        <taxon>Chordata</taxon>
        <taxon>Craniata</taxon>
        <taxon>Vertebrata</taxon>
        <taxon>Euteleostomi</taxon>
        <taxon>Archelosauria</taxon>
        <taxon>Archosauria</taxon>
        <taxon>Dinosauria</taxon>
        <taxon>Saurischia</taxon>
        <taxon>Theropoda</taxon>
        <taxon>Coelurosauria</taxon>
        <taxon>Aves</taxon>
        <taxon>Neognathae</taxon>
        <taxon>Galloanserae</taxon>
        <taxon>Anseriformes</taxon>
        <taxon>Anatidae</taxon>
        <taxon>Anatinae</taxon>
        <taxon>Anas</taxon>
    </lineage>
</organism>
<reference evidence="2" key="1">
    <citation type="submission" date="2025-08" db="UniProtKB">
        <authorList>
            <consortium name="Ensembl"/>
        </authorList>
    </citation>
    <scope>IDENTIFICATION</scope>
</reference>
<dbReference type="InterPro" id="IPR003131">
    <property type="entry name" value="T1-type_BTB"/>
</dbReference>
<dbReference type="AlphaFoldDB" id="A0A8B9ZUB5"/>
<protein>
    <recommendedName>
        <fullName evidence="1">Potassium channel tetramerisation-type BTB domain-containing protein</fullName>
    </recommendedName>
</protein>
<dbReference type="InterPro" id="IPR011333">
    <property type="entry name" value="SKP1/BTB/POZ_sf"/>
</dbReference>
<evidence type="ECO:0000313" key="3">
    <source>
        <dbReference type="Proteomes" id="UP000694549"/>
    </source>
</evidence>
<name>A0A8B9ZUB5_9AVES</name>
<keyword evidence="3" id="KW-1185">Reference proteome</keyword>
<proteinExistence type="predicted"/>
<evidence type="ECO:0000313" key="2">
    <source>
        <dbReference type="Ensembl" id="ENSAZOP00000016708.1"/>
    </source>
</evidence>
<reference evidence="2" key="2">
    <citation type="submission" date="2025-09" db="UniProtKB">
        <authorList>
            <consortium name="Ensembl"/>
        </authorList>
    </citation>
    <scope>IDENTIFICATION</scope>
</reference>
<dbReference type="Proteomes" id="UP000694549">
    <property type="component" value="Unplaced"/>
</dbReference>
<dbReference type="GO" id="GO:0051260">
    <property type="term" value="P:protein homooligomerization"/>
    <property type="evidence" value="ECO:0007669"/>
    <property type="project" value="InterPro"/>
</dbReference>